<dbReference type="RefSeq" id="WP_055289720.1">
    <property type="nucleotide sequence ID" value="NZ_CP173382.1"/>
</dbReference>
<dbReference type="InterPro" id="IPR012338">
    <property type="entry name" value="Beta-lactam/transpept-like"/>
</dbReference>
<dbReference type="Gene3D" id="3.90.1310.10">
    <property type="entry name" value="Penicillin-binding protein 2a (Domain 2)"/>
    <property type="match status" value="1"/>
</dbReference>
<dbReference type="OrthoDB" id="9804124at2"/>
<dbReference type="Gene3D" id="3.30.450.330">
    <property type="match status" value="1"/>
</dbReference>
<dbReference type="InterPro" id="IPR001460">
    <property type="entry name" value="PCN-bd_Tpept"/>
</dbReference>
<dbReference type="SUPFAM" id="SSF56601">
    <property type="entry name" value="beta-lactamase/transpeptidase-like"/>
    <property type="match status" value="1"/>
</dbReference>
<protein>
    <submittedName>
        <fullName evidence="7">Penicillin-binding protein 2</fullName>
    </submittedName>
</protein>
<dbReference type="STRING" id="39490.ERS852448_00994"/>
<feature type="domain" description="Penicillin-binding protein dimerisation" evidence="6">
    <location>
        <begin position="55"/>
        <end position="201"/>
    </location>
</feature>
<accession>A0A173SKH1</accession>
<dbReference type="GO" id="GO:0008658">
    <property type="term" value="F:penicillin binding"/>
    <property type="evidence" value="ECO:0007669"/>
    <property type="project" value="InterPro"/>
</dbReference>
<dbReference type="Proteomes" id="UP000095492">
    <property type="component" value="Unassembled WGS sequence"/>
</dbReference>
<dbReference type="InterPro" id="IPR036138">
    <property type="entry name" value="PBP_dimer_sf"/>
</dbReference>
<dbReference type="Pfam" id="PF00905">
    <property type="entry name" value="Transpeptidase"/>
    <property type="match status" value="1"/>
</dbReference>
<evidence type="ECO:0000259" key="5">
    <source>
        <dbReference type="Pfam" id="PF00905"/>
    </source>
</evidence>
<evidence type="ECO:0000259" key="6">
    <source>
        <dbReference type="Pfam" id="PF03717"/>
    </source>
</evidence>
<dbReference type="PANTHER" id="PTHR30627:SF1">
    <property type="entry name" value="PEPTIDOGLYCAN D,D-TRANSPEPTIDASE FTSI"/>
    <property type="match status" value="1"/>
</dbReference>
<name>A0A173SKH1_EUBRA</name>
<keyword evidence="4" id="KW-0812">Transmembrane</keyword>
<dbReference type="Pfam" id="PF03717">
    <property type="entry name" value="PBP_dimer"/>
    <property type="match status" value="1"/>
</dbReference>
<evidence type="ECO:0000313" key="7">
    <source>
        <dbReference type="EMBL" id="CUM90195.1"/>
    </source>
</evidence>
<dbReference type="Gene3D" id="3.40.710.10">
    <property type="entry name" value="DD-peptidase/beta-lactamase superfamily"/>
    <property type="match status" value="1"/>
</dbReference>
<sequence>MQHLKLYQKGKIVFLFFAVTAILTAACGRLAYLMIVQSDYYGKKAQALHERERSIKAARGKIVDRNGIVLADNRSVCTVSVIHSQIRDPERVIAELAELLELPEDTVRKRVEKVSSIERISSNVPKETGDAILARQLEGVKVDEDYRRYYPYDSLASKVIGFTGGDNQGIVGLEVRYDDWLSGKDGKILTMTNAYGQELEQEGERRQEPVTGNQLTISMDCNLQMYCEQAAQKVMLEKNADEVSVILMNPQNGEIFAMVNVPEYNLNEPFTLNVETASDLKESEKQDLLNQMWRNACINDTYEPGSTFKIITTAAALEQGVVTVNDSFYCPGYKIVEDRRIRCHKTTGHGAETFTQGIMNSCNPVFIELGLRLGAENFYHYFEQFGLLRKTGIDLPGEAATIMHKKENIGQVELATISFGQSFQITPIQLVTTVSSLINGGTRVVPHFGISVQNAEGETRKTFSYDETEGTVSTATSKTLCDLLEHVVSEGTGKKAAIEGFSIGGKTATSQTLPRSDHKYIASFLGFAPAEDPQVIGLIVIDNPQGVYYGGTVAAPVMKEIFENALPYLGIGKTVTEQMQQEEIAAGSR</sequence>
<gene>
    <name evidence="7" type="primary">penA_1</name>
    <name evidence="7" type="ORF">ERS852448_00994</name>
</gene>
<evidence type="ECO:0000256" key="1">
    <source>
        <dbReference type="ARBA" id="ARBA00004370"/>
    </source>
</evidence>
<evidence type="ECO:0000256" key="3">
    <source>
        <dbReference type="ARBA" id="ARBA00023136"/>
    </source>
</evidence>
<feature type="domain" description="Penicillin-binding protein transpeptidase" evidence="5">
    <location>
        <begin position="244"/>
        <end position="563"/>
    </location>
</feature>
<feature type="transmembrane region" description="Helical" evidence="4">
    <location>
        <begin position="12"/>
        <end position="35"/>
    </location>
</feature>
<dbReference type="SUPFAM" id="SSF56519">
    <property type="entry name" value="Penicillin binding protein dimerisation domain"/>
    <property type="match status" value="1"/>
</dbReference>
<evidence type="ECO:0000256" key="2">
    <source>
        <dbReference type="ARBA" id="ARBA00007171"/>
    </source>
</evidence>
<dbReference type="PROSITE" id="PS51257">
    <property type="entry name" value="PROKAR_LIPOPROTEIN"/>
    <property type="match status" value="1"/>
</dbReference>
<reference evidence="7 8" key="1">
    <citation type="submission" date="2015-09" db="EMBL/GenBank/DDBJ databases">
        <authorList>
            <consortium name="Pathogen Informatics"/>
        </authorList>
    </citation>
    <scope>NUCLEOTIDE SEQUENCE [LARGE SCALE GENOMIC DNA]</scope>
    <source>
        <strain evidence="7 8">2789STDY5608891</strain>
    </source>
</reference>
<evidence type="ECO:0000313" key="8">
    <source>
        <dbReference type="Proteomes" id="UP000095492"/>
    </source>
</evidence>
<evidence type="ECO:0000256" key="4">
    <source>
        <dbReference type="SAM" id="Phobius"/>
    </source>
</evidence>
<dbReference type="InterPro" id="IPR005311">
    <property type="entry name" value="PBP_dimer"/>
</dbReference>
<proteinExistence type="inferred from homology"/>
<comment type="subcellular location">
    <subcellularLocation>
        <location evidence="1">Membrane</location>
    </subcellularLocation>
</comment>
<dbReference type="InterPro" id="IPR050515">
    <property type="entry name" value="Beta-lactam/transpept"/>
</dbReference>
<dbReference type="AlphaFoldDB" id="A0A173SKH1"/>
<organism evidence="7 8">
    <name type="scientific">Eubacterium ramulus</name>
    <dbReference type="NCBI Taxonomy" id="39490"/>
    <lineage>
        <taxon>Bacteria</taxon>
        <taxon>Bacillati</taxon>
        <taxon>Bacillota</taxon>
        <taxon>Clostridia</taxon>
        <taxon>Eubacteriales</taxon>
        <taxon>Eubacteriaceae</taxon>
        <taxon>Eubacterium</taxon>
    </lineage>
</organism>
<dbReference type="EMBL" id="CYYA01000005">
    <property type="protein sequence ID" value="CUM90195.1"/>
    <property type="molecule type" value="Genomic_DNA"/>
</dbReference>
<dbReference type="GO" id="GO:0071555">
    <property type="term" value="P:cell wall organization"/>
    <property type="evidence" value="ECO:0007669"/>
    <property type="project" value="TreeGrafter"/>
</dbReference>
<dbReference type="GO" id="GO:0005886">
    <property type="term" value="C:plasma membrane"/>
    <property type="evidence" value="ECO:0007669"/>
    <property type="project" value="TreeGrafter"/>
</dbReference>
<keyword evidence="4" id="KW-1133">Transmembrane helix</keyword>
<comment type="similarity">
    <text evidence="2">Belongs to the transpeptidase family.</text>
</comment>
<dbReference type="GeneID" id="97390324"/>
<dbReference type="PANTHER" id="PTHR30627">
    <property type="entry name" value="PEPTIDOGLYCAN D,D-TRANSPEPTIDASE"/>
    <property type="match status" value="1"/>
</dbReference>
<keyword evidence="3 4" id="KW-0472">Membrane</keyword>